<name>A0A1X7U0H8_AMPQE</name>
<dbReference type="SUPFAM" id="SSF54001">
    <property type="entry name" value="Cysteine proteinases"/>
    <property type="match status" value="1"/>
</dbReference>
<sequence length="269" mass="30170">MASERVPTGNKDKELVEKTQTLIKRVYSTASSDLRQKSTHKLIPPAAEPTTSHEEAIPPKKKKVEDLDDLAKWTEPFLTTGEMDEVWVSGLPGNIVLTQHERKTLVEGNELTDKHINAYQGLLKAKFPHIKGLYSTLAPSSVQGGWIDSYIQILHCNGYHWIMASTISCDVGEVYIYDSLYRNITDETKHTLNKIFTVTTKYHLPAVPTQKGVTDCGVFAIAFASYLAHGKHPNLLASQYHLDQDSLRPTLLSIFETKLISDFTFIKAN</sequence>
<dbReference type="Pfam" id="PF02902">
    <property type="entry name" value="Peptidase_C48"/>
    <property type="match status" value="1"/>
</dbReference>
<feature type="compositionally biased region" description="Basic and acidic residues" evidence="4">
    <location>
        <begin position="51"/>
        <end position="61"/>
    </location>
</feature>
<dbReference type="InterPro" id="IPR003653">
    <property type="entry name" value="Peptidase_C48_C"/>
</dbReference>
<reference evidence="6" key="1">
    <citation type="submission" date="2017-05" db="UniProtKB">
        <authorList>
            <consortium name="EnsemblMetazoa"/>
        </authorList>
    </citation>
    <scope>IDENTIFICATION</scope>
</reference>
<dbReference type="EnsemblMetazoa" id="Aqu2.1.21304_001">
    <property type="protein sequence ID" value="Aqu2.1.21304_001"/>
    <property type="gene ID" value="Aqu2.1.21304"/>
</dbReference>
<accession>A0A1X7U0H8</accession>
<evidence type="ECO:0000259" key="5">
    <source>
        <dbReference type="Pfam" id="PF02902"/>
    </source>
</evidence>
<comment type="similarity">
    <text evidence="1">Belongs to the peptidase C48 family.</text>
</comment>
<dbReference type="GO" id="GO:0006508">
    <property type="term" value="P:proteolysis"/>
    <property type="evidence" value="ECO:0007669"/>
    <property type="project" value="UniProtKB-KW"/>
</dbReference>
<evidence type="ECO:0000256" key="2">
    <source>
        <dbReference type="ARBA" id="ARBA00022670"/>
    </source>
</evidence>
<evidence type="ECO:0000256" key="4">
    <source>
        <dbReference type="SAM" id="MobiDB-lite"/>
    </source>
</evidence>
<evidence type="ECO:0000256" key="3">
    <source>
        <dbReference type="ARBA" id="ARBA00022801"/>
    </source>
</evidence>
<evidence type="ECO:0000256" key="1">
    <source>
        <dbReference type="ARBA" id="ARBA00005234"/>
    </source>
</evidence>
<dbReference type="AlphaFoldDB" id="A0A1X7U0H8"/>
<proteinExistence type="inferred from homology"/>
<protein>
    <recommendedName>
        <fullName evidence="5">Ubiquitin-like protease family profile domain-containing protein</fullName>
    </recommendedName>
</protein>
<feature type="domain" description="Ubiquitin-like protease family profile" evidence="5">
    <location>
        <begin position="153"/>
        <end position="234"/>
    </location>
</feature>
<keyword evidence="2" id="KW-0645">Protease</keyword>
<dbReference type="PANTHER" id="PTHR34718:SF2">
    <property type="entry name" value="PHD-TYPE DOMAIN-CONTAINING PROTEIN"/>
    <property type="match status" value="1"/>
</dbReference>
<dbReference type="InterPro" id="IPR038765">
    <property type="entry name" value="Papain-like_cys_pep_sf"/>
</dbReference>
<dbReference type="eggNOG" id="ENOG502SXC5">
    <property type="taxonomic scope" value="Eukaryota"/>
</dbReference>
<dbReference type="GO" id="GO:0008234">
    <property type="term" value="F:cysteine-type peptidase activity"/>
    <property type="evidence" value="ECO:0007669"/>
    <property type="project" value="InterPro"/>
</dbReference>
<keyword evidence="3" id="KW-0378">Hydrolase</keyword>
<dbReference type="InParanoid" id="A0A1X7U0H8"/>
<feature type="region of interest" description="Disordered" evidence="4">
    <location>
        <begin position="34"/>
        <end position="61"/>
    </location>
</feature>
<dbReference type="PANTHER" id="PTHR34718">
    <property type="entry name" value="PHD-TYPE DOMAIN-CONTAINING PROTEIN"/>
    <property type="match status" value="1"/>
</dbReference>
<evidence type="ECO:0000313" key="6">
    <source>
        <dbReference type="EnsemblMetazoa" id="Aqu2.1.21304_001"/>
    </source>
</evidence>
<organism evidence="6">
    <name type="scientific">Amphimedon queenslandica</name>
    <name type="common">Sponge</name>
    <dbReference type="NCBI Taxonomy" id="400682"/>
    <lineage>
        <taxon>Eukaryota</taxon>
        <taxon>Metazoa</taxon>
        <taxon>Porifera</taxon>
        <taxon>Demospongiae</taxon>
        <taxon>Heteroscleromorpha</taxon>
        <taxon>Haplosclerida</taxon>
        <taxon>Niphatidae</taxon>
        <taxon>Amphimedon</taxon>
    </lineage>
</organism>
<dbReference type="Gene3D" id="3.40.395.10">
    <property type="entry name" value="Adenoviral Proteinase, Chain A"/>
    <property type="match status" value="1"/>
</dbReference>